<evidence type="ECO:0000256" key="1">
    <source>
        <dbReference type="SAM" id="Phobius"/>
    </source>
</evidence>
<dbReference type="Proteomes" id="UP000830835">
    <property type="component" value="Unassembled WGS sequence"/>
</dbReference>
<keyword evidence="3" id="KW-1185">Reference proteome</keyword>
<dbReference type="Gene3D" id="3.40.50.12500">
    <property type="match status" value="1"/>
</dbReference>
<keyword evidence="1" id="KW-0472">Membrane</keyword>
<name>A0ABT0C8K1_THEVL</name>
<organism evidence="2 3">
    <name type="scientific">Thermostichus vulcanus str. 'Rupite'</name>
    <dbReference type="NCBI Taxonomy" id="2813851"/>
    <lineage>
        <taxon>Bacteria</taxon>
        <taxon>Bacillati</taxon>
        <taxon>Cyanobacteriota</taxon>
        <taxon>Cyanophyceae</taxon>
        <taxon>Thermostichales</taxon>
        <taxon>Thermostichaceae</taxon>
        <taxon>Thermostichus</taxon>
    </lineage>
</organism>
<proteinExistence type="predicted"/>
<dbReference type="RefSeq" id="WP_244349327.1">
    <property type="nucleotide sequence ID" value="NZ_JAFIRA010000006.1"/>
</dbReference>
<keyword evidence="1" id="KW-0812">Transmembrane</keyword>
<feature type="transmembrane region" description="Helical" evidence="1">
    <location>
        <begin position="12"/>
        <end position="32"/>
    </location>
</feature>
<sequence>MLRDTRLRSIKGLWHHSLMFGIPLGCAGMTGFADSLSTRLGIPVIDPIVAATSLALALARMAATG</sequence>
<evidence type="ECO:0000313" key="2">
    <source>
        <dbReference type="EMBL" id="MCJ2542100.1"/>
    </source>
</evidence>
<dbReference type="InterPro" id="IPR053714">
    <property type="entry name" value="Iso_Racemase_Enz_sf"/>
</dbReference>
<protein>
    <submittedName>
        <fullName evidence="2">Uncharacterized protein</fullName>
    </submittedName>
</protein>
<feature type="transmembrane region" description="Helical" evidence="1">
    <location>
        <begin position="44"/>
        <end position="63"/>
    </location>
</feature>
<gene>
    <name evidence="2" type="ORF">JX360_04125</name>
</gene>
<evidence type="ECO:0000313" key="3">
    <source>
        <dbReference type="Proteomes" id="UP000830835"/>
    </source>
</evidence>
<dbReference type="EMBL" id="JAFIRA010000006">
    <property type="protein sequence ID" value="MCJ2542100.1"/>
    <property type="molecule type" value="Genomic_DNA"/>
</dbReference>
<reference evidence="2" key="1">
    <citation type="submission" date="2021-02" db="EMBL/GenBank/DDBJ databases">
        <title>The CRISPR/cas machinery reduction and long-range gene transfer in the hot spring cyanobacterium Synechococcus.</title>
        <authorList>
            <person name="Dvorak P."/>
            <person name="Jahodarova E."/>
            <person name="Hasler P."/>
            <person name="Poulickova A."/>
        </authorList>
    </citation>
    <scope>NUCLEOTIDE SEQUENCE</scope>
    <source>
        <strain evidence="2">Rupite</strain>
    </source>
</reference>
<comment type="caution">
    <text evidence="2">The sequence shown here is derived from an EMBL/GenBank/DDBJ whole genome shotgun (WGS) entry which is preliminary data.</text>
</comment>
<accession>A0ABT0C8K1</accession>
<keyword evidence="1" id="KW-1133">Transmembrane helix</keyword>